<evidence type="ECO:0000259" key="2">
    <source>
        <dbReference type="PROSITE" id="PS50943"/>
    </source>
</evidence>
<dbReference type="CDD" id="cd00093">
    <property type="entry name" value="HTH_XRE"/>
    <property type="match status" value="1"/>
</dbReference>
<keyword evidence="4" id="KW-1185">Reference proteome</keyword>
<dbReference type="Proteomes" id="UP000280346">
    <property type="component" value="Unassembled WGS sequence"/>
</dbReference>
<evidence type="ECO:0000313" key="3">
    <source>
        <dbReference type="EMBL" id="RUQ62571.1"/>
    </source>
</evidence>
<dbReference type="SMART" id="SM00530">
    <property type="entry name" value="HTH_XRE"/>
    <property type="match status" value="1"/>
</dbReference>
<dbReference type="InterPro" id="IPR001387">
    <property type="entry name" value="Cro/C1-type_HTH"/>
</dbReference>
<protein>
    <submittedName>
        <fullName evidence="3">XRE family transcriptional regulator</fullName>
    </submittedName>
</protein>
<dbReference type="PROSITE" id="PS50943">
    <property type="entry name" value="HTH_CROC1"/>
    <property type="match status" value="1"/>
</dbReference>
<accession>A0A433J0J3</accession>
<feature type="region of interest" description="Disordered" evidence="1">
    <location>
        <begin position="1"/>
        <end position="57"/>
    </location>
</feature>
<dbReference type="AlphaFoldDB" id="A0A433J0J3"/>
<sequence length="138" mass="15046">MHRHALHPAGQPRRGDLSRLGKDRAVHPINGATQNRQPTADRTDVKTPNPSSVPFVDDEAGLTARQCRVARDLLDWTPEELARRSGTSVQAISGFERLERPFPLPDALAVARTLKRAGVEFAANGHPRLALFSEGAQG</sequence>
<feature type="compositionally biased region" description="Basic and acidic residues" evidence="1">
    <location>
        <begin position="13"/>
        <end position="26"/>
    </location>
</feature>
<dbReference type="OrthoDB" id="4419620at2"/>
<dbReference type="Pfam" id="PF01381">
    <property type="entry name" value="HTH_3"/>
    <property type="match status" value="1"/>
</dbReference>
<proteinExistence type="predicted"/>
<organism evidence="3 4">
    <name type="scientific">Azospirillum doebereinerae</name>
    <dbReference type="NCBI Taxonomy" id="92933"/>
    <lineage>
        <taxon>Bacteria</taxon>
        <taxon>Pseudomonadati</taxon>
        <taxon>Pseudomonadota</taxon>
        <taxon>Alphaproteobacteria</taxon>
        <taxon>Rhodospirillales</taxon>
        <taxon>Azospirillaceae</taxon>
        <taxon>Azospirillum</taxon>
    </lineage>
</organism>
<reference evidence="3 4" key="1">
    <citation type="submission" date="2018-12" db="EMBL/GenBank/DDBJ databases">
        <authorList>
            <person name="Yang Y."/>
        </authorList>
    </citation>
    <scope>NUCLEOTIDE SEQUENCE [LARGE SCALE GENOMIC DNA]</scope>
    <source>
        <strain evidence="3 4">GSF71</strain>
    </source>
</reference>
<dbReference type="Gene3D" id="1.10.260.40">
    <property type="entry name" value="lambda repressor-like DNA-binding domains"/>
    <property type="match status" value="1"/>
</dbReference>
<gene>
    <name evidence="3" type="ORF">EJ913_28390</name>
</gene>
<evidence type="ECO:0000256" key="1">
    <source>
        <dbReference type="SAM" id="MobiDB-lite"/>
    </source>
</evidence>
<dbReference type="SUPFAM" id="SSF47413">
    <property type="entry name" value="lambda repressor-like DNA-binding domains"/>
    <property type="match status" value="1"/>
</dbReference>
<comment type="caution">
    <text evidence="3">The sequence shown here is derived from an EMBL/GenBank/DDBJ whole genome shotgun (WGS) entry which is preliminary data.</text>
</comment>
<name>A0A433J0J3_9PROT</name>
<feature type="domain" description="HTH cro/C1-type" evidence="2">
    <location>
        <begin position="68"/>
        <end position="121"/>
    </location>
</feature>
<evidence type="ECO:0000313" key="4">
    <source>
        <dbReference type="Proteomes" id="UP000280346"/>
    </source>
</evidence>
<dbReference type="GO" id="GO:0003677">
    <property type="term" value="F:DNA binding"/>
    <property type="evidence" value="ECO:0007669"/>
    <property type="project" value="InterPro"/>
</dbReference>
<dbReference type="InterPro" id="IPR010982">
    <property type="entry name" value="Lambda_DNA-bd_dom_sf"/>
</dbReference>
<dbReference type="EMBL" id="RZIJ01000037">
    <property type="protein sequence ID" value="RUQ62571.1"/>
    <property type="molecule type" value="Genomic_DNA"/>
</dbReference>